<evidence type="ECO:0000313" key="1">
    <source>
        <dbReference type="EMBL" id="MEA3520144.1"/>
    </source>
</evidence>
<accession>A0ACC6N3H7</accession>
<organism evidence="1 2">
    <name type="scientific">Rhizobium mulingense</name>
    <dbReference type="NCBI Taxonomy" id="3031128"/>
    <lineage>
        <taxon>Bacteria</taxon>
        <taxon>Pseudomonadati</taxon>
        <taxon>Pseudomonadota</taxon>
        <taxon>Alphaproteobacteria</taxon>
        <taxon>Hyphomicrobiales</taxon>
        <taxon>Rhizobiaceae</taxon>
        <taxon>Rhizobium/Agrobacterium group</taxon>
        <taxon>Rhizobium</taxon>
    </lineage>
</organism>
<comment type="caution">
    <text evidence="1">The sequence shown here is derived from an EMBL/GenBank/DDBJ whole genome shotgun (WGS) entry which is preliminary data.</text>
</comment>
<proteinExistence type="predicted"/>
<dbReference type="EMBL" id="JAYESG010000014">
    <property type="protein sequence ID" value="MEA3520144.1"/>
    <property type="molecule type" value="Genomic_DNA"/>
</dbReference>
<gene>
    <name evidence="1" type="ORF">U8465_24070</name>
</gene>
<evidence type="ECO:0000313" key="2">
    <source>
        <dbReference type="Proteomes" id="UP001304050"/>
    </source>
</evidence>
<name>A0ACC6N3H7_9HYPH</name>
<dbReference type="Proteomes" id="UP001304050">
    <property type="component" value="Unassembled WGS sequence"/>
</dbReference>
<keyword evidence="2" id="KW-1185">Reference proteome</keyword>
<sequence>MGEIELAVAHVDAAEVLPYAMTAPGFRPLDAAVPKPTQDQVTMISMLTAMSGRRAFRSSCQIFAKARNIPRTASSGKHIGSNRWPTV</sequence>
<protein>
    <submittedName>
        <fullName evidence="1">Uncharacterized protein</fullName>
    </submittedName>
</protein>
<reference evidence="1" key="1">
    <citation type="submission" date="2023-12" db="EMBL/GenBank/DDBJ databases">
        <title>Diversity of Rhizobium in root nodule of phaseolus vulgaris.</title>
        <authorList>
            <person name="Wang H."/>
        </authorList>
    </citation>
    <scope>NUCLEOTIDE SEQUENCE</scope>
    <source>
        <strain evidence="1">MJ31</strain>
    </source>
</reference>